<evidence type="ECO:0000313" key="2">
    <source>
        <dbReference type="Proteomes" id="UP001515480"/>
    </source>
</evidence>
<evidence type="ECO:0000313" key="1">
    <source>
        <dbReference type="EMBL" id="KAL1526804.1"/>
    </source>
</evidence>
<keyword evidence="2" id="KW-1185">Reference proteome</keyword>
<reference evidence="1 2" key="1">
    <citation type="journal article" date="2024" name="Science">
        <title>Giant polyketide synthase enzymes in the biosynthesis of giant marine polyether toxins.</title>
        <authorList>
            <person name="Fallon T.R."/>
            <person name="Shende V.V."/>
            <person name="Wierzbicki I.H."/>
            <person name="Pendleton A.L."/>
            <person name="Watervoot N.F."/>
            <person name="Auber R.P."/>
            <person name="Gonzalez D.J."/>
            <person name="Wisecaver J.H."/>
            <person name="Moore B.S."/>
        </authorList>
    </citation>
    <scope>NUCLEOTIDE SEQUENCE [LARGE SCALE GENOMIC DNA]</scope>
    <source>
        <strain evidence="1 2">12B1</strain>
    </source>
</reference>
<proteinExistence type="predicted"/>
<protein>
    <submittedName>
        <fullName evidence="1">Uncharacterized protein</fullName>
    </submittedName>
</protein>
<dbReference type="Proteomes" id="UP001515480">
    <property type="component" value="Unassembled WGS sequence"/>
</dbReference>
<organism evidence="1 2">
    <name type="scientific">Prymnesium parvum</name>
    <name type="common">Toxic golden alga</name>
    <dbReference type="NCBI Taxonomy" id="97485"/>
    <lineage>
        <taxon>Eukaryota</taxon>
        <taxon>Haptista</taxon>
        <taxon>Haptophyta</taxon>
        <taxon>Prymnesiophyceae</taxon>
        <taxon>Prymnesiales</taxon>
        <taxon>Prymnesiaceae</taxon>
        <taxon>Prymnesium</taxon>
    </lineage>
</organism>
<name>A0AB34JYJ8_PRYPA</name>
<dbReference type="EMBL" id="JBGBPQ010000003">
    <property type="protein sequence ID" value="KAL1526804.1"/>
    <property type="molecule type" value="Genomic_DNA"/>
</dbReference>
<gene>
    <name evidence="1" type="ORF">AB1Y20_015498</name>
</gene>
<dbReference type="AlphaFoldDB" id="A0AB34JYJ8"/>
<accession>A0AB34JYJ8</accession>
<sequence>MAAARAPPWLDLRATSDPAADIPVINVGIALLPDADTPMVGSVVAGAGNSNSFTAEDLHNTFNHREWRHVSRVGTSSADAPPQWSTLRPPATCESCLRANCQRIHPTGHAGTRHDADVTVACDGWSVSVGHVHGGQRQEYEDLALRLPALPSHPTAWRGAIIIAPLAGLTMAGCGCSRSPTLWCARWDVDESIQN</sequence>
<comment type="caution">
    <text evidence="1">The sequence shown here is derived from an EMBL/GenBank/DDBJ whole genome shotgun (WGS) entry which is preliminary data.</text>
</comment>